<organism evidence="1">
    <name type="scientific">marine sediment metagenome</name>
    <dbReference type="NCBI Taxonomy" id="412755"/>
    <lineage>
        <taxon>unclassified sequences</taxon>
        <taxon>metagenomes</taxon>
        <taxon>ecological metagenomes</taxon>
    </lineage>
</organism>
<evidence type="ECO:0008006" key="2">
    <source>
        <dbReference type="Google" id="ProtNLM"/>
    </source>
</evidence>
<dbReference type="AlphaFoldDB" id="A0A0F9CJY7"/>
<proteinExistence type="predicted"/>
<name>A0A0F9CJY7_9ZZZZ</name>
<accession>A0A0F9CJY7</accession>
<comment type="caution">
    <text evidence="1">The sequence shown here is derived from an EMBL/GenBank/DDBJ whole genome shotgun (WGS) entry which is preliminary data.</text>
</comment>
<reference evidence="1" key="1">
    <citation type="journal article" date="2015" name="Nature">
        <title>Complex archaea that bridge the gap between prokaryotes and eukaryotes.</title>
        <authorList>
            <person name="Spang A."/>
            <person name="Saw J.H."/>
            <person name="Jorgensen S.L."/>
            <person name="Zaremba-Niedzwiedzka K."/>
            <person name="Martijn J."/>
            <person name="Lind A.E."/>
            <person name="van Eijk R."/>
            <person name="Schleper C."/>
            <person name="Guy L."/>
            <person name="Ettema T.J."/>
        </authorList>
    </citation>
    <scope>NUCLEOTIDE SEQUENCE</scope>
</reference>
<gene>
    <name evidence="1" type="ORF">LCGC14_2313480</name>
</gene>
<sequence length="173" mass="19411">MQIQPMPKSSAADLRRYPDRSEMVRVLLDTMIYDILSKDSATCDRLRHLIKTGKVMVLATPTIERQLRDSPFNSIPDFFPVTYIRESVLVCGASGAGDRSGSGKVMLDHMGISKDQADAMIADVANNDADYLVTEDRDFLNRMSRTNASCIWLNYSDFSQWIKSKGTFNNDTG</sequence>
<dbReference type="EMBL" id="LAZR01032885">
    <property type="protein sequence ID" value="KKL49643.1"/>
    <property type="molecule type" value="Genomic_DNA"/>
</dbReference>
<protein>
    <recommendedName>
        <fullName evidence="2">PIN domain-containing protein</fullName>
    </recommendedName>
</protein>
<evidence type="ECO:0000313" key="1">
    <source>
        <dbReference type="EMBL" id="KKL49643.1"/>
    </source>
</evidence>